<dbReference type="SUPFAM" id="SSF56519">
    <property type="entry name" value="Penicillin binding protein dimerisation domain"/>
    <property type="match status" value="1"/>
</dbReference>
<dbReference type="GO" id="GO:0016757">
    <property type="term" value="F:glycosyltransferase activity"/>
    <property type="evidence" value="ECO:0007669"/>
    <property type="project" value="UniProtKB-KW"/>
</dbReference>
<evidence type="ECO:0000313" key="8">
    <source>
        <dbReference type="EMBL" id="STY95853.1"/>
    </source>
</evidence>
<dbReference type="InterPro" id="IPR001460">
    <property type="entry name" value="PCN-bd_Tpept"/>
</dbReference>
<keyword evidence="2" id="KW-0645">Protease</keyword>
<evidence type="ECO:0000259" key="7">
    <source>
        <dbReference type="Pfam" id="PF03717"/>
    </source>
</evidence>
<dbReference type="GO" id="GO:0005886">
    <property type="term" value="C:plasma membrane"/>
    <property type="evidence" value="ECO:0007669"/>
    <property type="project" value="TreeGrafter"/>
</dbReference>
<keyword evidence="3 5" id="KW-0472">Membrane</keyword>
<evidence type="ECO:0000256" key="5">
    <source>
        <dbReference type="SAM" id="Phobius"/>
    </source>
</evidence>
<dbReference type="AlphaFoldDB" id="A0A378Q4U7"/>
<keyword evidence="2" id="KW-0121">Carboxypeptidase</keyword>
<dbReference type="EC" id="2.4.1.129" evidence="8"/>
<comment type="subcellular location">
    <subcellularLocation>
        <location evidence="1">Membrane</location>
    </subcellularLocation>
</comment>
<dbReference type="PANTHER" id="PTHR30627">
    <property type="entry name" value="PEPTIDOGLYCAN D,D-TRANSPEPTIDASE"/>
    <property type="match status" value="1"/>
</dbReference>
<dbReference type="GO" id="GO:0071555">
    <property type="term" value="P:cell wall organization"/>
    <property type="evidence" value="ECO:0007669"/>
    <property type="project" value="TreeGrafter"/>
</dbReference>
<feature type="compositionally biased region" description="Polar residues" evidence="4">
    <location>
        <begin position="1"/>
        <end position="15"/>
    </location>
</feature>
<feature type="region of interest" description="Disordered" evidence="4">
    <location>
        <begin position="1"/>
        <end position="63"/>
    </location>
</feature>
<keyword evidence="8" id="KW-0328">Glycosyltransferase</keyword>
<evidence type="ECO:0000256" key="3">
    <source>
        <dbReference type="ARBA" id="ARBA00023136"/>
    </source>
</evidence>
<keyword evidence="2" id="KW-0378">Hydrolase</keyword>
<sequence length="704" mass="77049">MTDTNNDQSTKQPSKSPRLGKRRKSSAETSTHNQPQVQPAITKTKLVKRSKMTPKRGASTRGSVEEDKGRFFAVWAIMALGFAAVFLRLAYVQLINKDAYQAQGNKLITTIKKQPTYRGMITDRNNMPLAISAPLVTLVFSPRDYAAEYYALKAKQQALQKSKPSAVVTRELARTEKRLASMDLNRLSALTHIDVAAFQDAVQLDPHIDLTDKDAIKAALPTGAGSYYFPLMKNVRPELAQPIIDAKFVGVTESKFYQRFYPQAQPNAQLLGFMAQTDDQDGGHYRGQAGVEKIFDDLLAGQAGKVLVMRDARNHSLNELEQVEPEIPGKDIQLTIDSRLQYLLYQELEKVGRLQQARWATGMIVDVNSGEVLALSNWPSYNPNDLNTINNENQRNHALIDVFEPGSVMKPVTVAIGMKSGQYNTRSLINTSPGSMKVGNYTIRDHGNLGTISLQTLLQKSSNVGSAKIALSLPPDVFSEGQKEFGFGHKTNLNFPSEAAGLVPTPAKNDIARRATVAYGYGLQTTLAQLAQAYTILGSGGILRPLTLIKSTKDNALNSSNLDNAPVPYPKPDSTRVLDTNTANAIVDMMVSVTEPGGTARLGAIDGYKVAGKTGTARRSKPGGGYYDNQYRTSFVGIAPASNPRFVAAIMVEDPQMQKFGGLVAAPVFREIMRETLRLYNVPFDKPLSGKEDQQASLDSVNDL</sequence>
<keyword evidence="8" id="KW-0808">Transferase</keyword>
<dbReference type="InterPro" id="IPR050515">
    <property type="entry name" value="Beta-lactam/transpept"/>
</dbReference>
<feature type="domain" description="Penicillin-binding protein transpeptidase" evidence="6">
    <location>
        <begin position="362"/>
        <end position="673"/>
    </location>
</feature>
<dbReference type="RefSeq" id="WP_245945337.1">
    <property type="nucleotide sequence ID" value="NZ_MXAO01000039.1"/>
</dbReference>
<evidence type="ECO:0000256" key="1">
    <source>
        <dbReference type="ARBA" id="ARBA00004370"/>
    </source>
</evidence>
<gene>
    <name evidence="8" type="primary">ftsI_2</name>
    <name evidence="8" type="ORF">NCTC11091_01657</name>
</gene>
<dbReference type="Pfam" id="PF03717">
    <property type="entry name" value="PBP_dimer"/>
    <property type="match status" value="1"/>
</dbReference>
<feature type="domain" description="Penicillin-binding protein dimerisation" evidence="7">
    <location>
        <begin position="115"/>
        <end position="320"/>
    </location>
</feature>
<dbReference type="InterPro" id="IPR005311">
    <property type="entry name" value="PBP_dimer"/>
</dbReference>
<evidence type="ECO:0000313" key="9">
    <source>
        <dbReference type="Proteomes" id="UP000255193"/>
    </source>
</evidence>
<dbReference type="Gene3D" id="3.90.1310.10">
    <property type="entry name" value="Penicillin-binding protein 2a (Domain 2)"/>
    <property type="match status" value="1"/>
</dbReference>
<protein>
    <submittedName>
        <fullName evidence="8">Peptidoglycan synthase FtsI</fullName>
        <ecNumber evidence="8">2.4.1.129</ecNumber>
    </submittedName>
</protein>
<keyword evidence="5" id="KW-0812">Transmembrane</keyword>
<dbReference type="SUPFAM" id="SSF56601">
    <property type="entry name" value="beta-lactamase/transpeptidase-like"/>
    <property type="match status" value="1"/>
</dbReference>
<dbReference type="Pfam" id="PF00905">
    <property type="entry name" value="Transpeptidase"/>
    <property type="match status" value="1"/>
</dbReference>
<dbReference type="EMBL" id="UGQA01000001">
    <property type="protein sequence ID" value="STY95853.1"/>
    <property type="molecule type" value="Genomic_DNA"/>
</dbReference>
<reference evidence="8 9" key="1">
    <citation type="submission" date="2018-06" db="EMBL/GenBank/DDBJ databases">
        <authorList>
            <consortium name="Pathogen Informatics"/>
            <person name="Doyle S."/>
        </authorList>
    </citation>
    <scope>NUCLEOTIDE SEQUENCE [LARGE SCALE GENOMIC DNA]</scope>
    <source>
        <strain evidence="8 9">NCTC11091</strain>
    </source>
</reference>
<evidence type="ECO:0000256" key="2">
    <source>
        <dbReference type="ARBA" id="ARBA00022645"/>
    </source>
</evidence>
<keyword evidence="5" id="KW-1133">Transmembrane helix</keyword>
<dbReference type="GO" id="GO:0008658">
    <property type="term" value="F:penicillin binding"/>
    <property type="evidence" value="ECO:0007669"/>
    <property type="project" value="InterPro"/>
</dbReference>
<accession>A0A378Q4U7</accession>
<dbReference type="Proteomes" id="UP000255193">
    <property type="component" value="Unassembled WGS sequence"/>
</dbReference>
<dbReference type="PANTHER" id="PTHR30627:SF1">
    <property type="entry name" value="PEPTIDOGLYCAN D,D-TRANSPEPTIDASE FTSI"/>
    <property type="match status" value="1"/>
</dbReference>
<evidence type="ECO:0000259" key="6">
    <source>
        <dbReference type="Pfam" id="PF00905"/>
    </source>
</evidence>
<evidence type="ECO:0000256" key="4">
    <source>
        <dbReference type="SAM" id="MobiDB-lite"/>
    </source>
</evidence>
<feature type="transmembrane region" description="Helical" evidence="5">
    <location>
        <begin position="71"/>
        <end position="91"/>
    </location>
</feature>
<dbReference type="Gene3D" id="3.40.710.10">
    <property type="entry name" value="DD-peptidase/beta-lactamase superfamily"/>
    <property type="match status" value="1"/>
</dbReference>
<feature type="compositionally biased region" description="Basic residues" evidence="4">
    <location>
        <begin position="45"/>
        <end position="54"/>
    </location>
</feature>
<feature type="compositionally biased region" description="Polar residues" evidence="4">
    <location>
        <begin position="27"/>
        <end position="41"/>
    </location>
</feature>
<organism evidence="8 9">
    <name type="scientific">Faucicola atlantae</name>
    <dbReference type="NCBI Taxonomy" id="34059"/>
    <lineage>
        <taxon>Bacteria</taxon>
        <taxon>Pseudomonadati</taxon>
        <taxon>Pseudomonadota</taxon>
        <taxon>Gammaproteobacteria</taxon>
        <taxon>Moraxellales</taxon>
        <taxon>Moraxellaceae</taxon>
        <taxon>Faucicola</taxon>
    </lineage>
</organism>
<dbReference type="InterPro" id="IPR012338">
    <property type="entry name" value="Beta-lactam/transpept-like"/>
</dbReference>
<dbReference type="InterPro" id="IPR036138">
    <property type="entry name" value="PBP_dimer_sf"/>
</dbReference>
<name>A0A378Q4U7_9GAMM</name>
<dbReference type="GO" id="GO:0004180">
    <property type="term" value="F:carboxypeptidase activity"/>
    <property type="evidence" value="ECO:0007669"/>
    <property type="project" value="UniProtKB-KW"/>
</dbReference>
<proteinExistence type="predicted"/>
<dbReference type="Gene3D" id="3.30.450.330">
    <property type="match status" value="1"/>
</dbReference>